<feature type="region of interest" description="Disordered" evidence="1">
    <location>
        <begin position="1"/>
        <end position="82"/>
    </location>
</feature>
<proteinExistence type="predicted"/>
<dbReference type="AlphaFoldDB" id="A0A1A8D6U4"/>
<feature type="non-terminal residue" evidence="2">
    <location>
        <position position="1"/>
    </location>
</feature>
<reference evidence="2" key="2">
    <citation type="submission" date="2016-06" db="EMBL/GenBank/DDBJ databases">
        <title>The genome of a short-lived fish provides insights into sex chromosome evolution and the genetic control of aging.</title>
        <authorList>
            <person name="Reichwald K."/>
            <person name="Felder M."/>
            <person name="Petzold A."/>
            <person name="Koch P."/>
            <person name="Groth M."/>
            <person name="Platzer M."/>
        </authorList>
    </citation>
    <scope>NUCLEOTIDE SEQUENCE</scope>
    <source>
        <tissue evidence="2">Brain</tissue>
    </source>
</reference>
<evidence type="ECO:0000313" key="2">
    <source>
        <dbReference type="EMBL" id="SBQ29975.1"/>
    </source>
</evidence>
<dbReference type="EMBL" id="HAEA01001495">
    <property type="protein sequence ID" value="SBQ29975.1"/>
    <property type="molecule type" value="Transcribed_RNA"/>
</dbReference>
<sequence>EKSEEPQAQPPEPQAQPPEPQRSPQQPEVDTRGTKQNLTFSPASEELTETEAPVPKKKKKSEKSKRTKEAISSPSARAFSDTEKSYPVVLCKFGLSPTTISLYLGQAVSFVEYFRATLPSHSRLHRGQTKILVLKLKKLSRDIGRTVLGHQLLTKQKK</sequence>
<name>A0A1A8D6U4_NOTKA</name>
<feature type="compositionally biased region" description="Basic residues" evidence="1">
    <location>
        <begin position="55"/>
        <end position="66"/>
    </location>
</feature>
<protein>
    <submittedName>
        <fullName evidence="2">Uncharacterized protein</fullName>
    </submittedName>
</protein>
<feature type="non-terminal residue" evidence="2">
    <location>
        <position position="158"/>
    </location>
</feature>
<accession>A0A1A8D6U4</accession>
<feature type="compositionally biased region" description="Pro residues" evidence="1">
    <location>
        <begin position="8"/>
        <end position="21"/>
    </location>
</feature>
<evidence type="ECO:0000256" key="1">
    <source>
        <dbReference type="SAM" id="MobiDB-lite"/>
    </source>
</evidence>
<gene>
    <name evidence="2" type="primary">CABZ01044023.1</name>
</gene>
<organism evidence="2">
    <name type="scientific">Nothobranchius kadleci</name>
    <name type="common">African annual killifish</name>
    <dbReference type="NCBI Taxonomy" id="1051664"/>
    <lineage>
        <taxon>Eukaryota</taxon>
        <taxon>Metazoa</taxon>
        <taxon>Chordata</taxon>
        <taxon>Craniata</taxon>
        <taxon>Vertebrata</taxon>
        <taxon>Euteleostomi</taxon>
        <taxon>Actinopterygii</taxon>
        <taxon>Neopterygii</taxon>
        <taxon>Teleostei</taxon>
        <taxon>Neoteleostei</taxon>
        <taxon>Acanthomorphata</taxon>
        <taxon>Ovalentaria</taxon>
        <taxon>Atherinomorphae</taxon>
        <taxon>Cyprinodontiformes</taxon>
        <taxon>Nothobranchiidae</taxon>
        <taxon>Nothobranchius</taxon>
    </lineage>
</organism>
<reference evidence="2" key="1">
    <citation type="submission" date="2016-05" db="EMBL/GenBank/DDBJ databases">
        <authorList>
            <person name="Lavstsen T."/>
            <person name="Jespersen J.S."/>
        </authorList>
    </citation>
    <scope>NUCLEOTIDE SEQUENCE</scope>
    <source>
        <tissue evidence="2">Brain</tissue>
    </source>
</reference>